<evidence type="ECO:0000313" key="1">
    <source>
        <dbReference type="EMBL" id="KAI4303940.1"/>
    </source>
</evidence>
<proteinExistence type="predicted"/>
<sequence length="463" mass="53217">MNSVFRACPFPSPFHPVIRNAACPAPIPAMERRKLRSLSMCRGHPEPNLSLKRAERERRCADYDQNIWHDDFIETLGKTKTGVDPIRVERLKQDTLCMFSGLMDSTRKLELIDCIVKLGLSDIFRHQIMEALHELAAASQDDANNLSVYHAALRFRLLLQFGYDVSQDLKDRASDSLSGEPLVELLEASNLAREGEDELDAVWFDVRWQIDVYERSADRNSILLELAKHNFNMLQAIHQEDLKAVSRWWKDLGLMQHLDFVRDRPVESFFFALGVTPEPEAKSLRRSLAKVVAMLLVIYDVYDIFGSLEELRCFTRTIKMWDSDEVEPLPKCFKVCFRALDDVTNQIARECGKEADLDRVLLGLRKAWANFCEGMFVEAKWDKTGHIPTMEEYLGNAWVTSSSPLILSHAYHFLSGDRIKDASMQLDENKDIIRDSSIIFRLSNDLRTSVVSQLSRLSRLPFI</sequence>
<protein>
    <submittedName>
        <fullName evidence="1">Uncharacterized protein</fullName>
    </submittedName>
</protein>
<accession>A0ACB9L2A9</accession>
<reference evidence="2" key="1">
    <citation type="journal article" date="2023" name="Front. Plant Sci.">
        <title>Chromosomal-level genome assembly of Melastoma candidum provides insights into trichome evolution.</title>
        <authorList>
            <person name="Zhong Y."/>
            <person name="Wu W."/>
            <person name="Sun C."/>
            <person name="Zou P."/>
            <person name="Liu Y."/>
            <person name="Dai S."/>
            <person name="Zhou R."/>
        </authorList>
    </citation>
    <scope>NUCLEOTIDE SEQUENCE [LARGE SCALE GENOMIC DNA]</scope>
</reference>
<comment type="caution">
    <text evidence="1">The sequence shown here is derived from an EMBL/GenBank/DDBJ whole genome shotgun (WGS) entry which is preliminary data.</text>
</comment>
<dbReference type="Proteomes" id="UP001057402">
    <property type="component" value="Chromosome 12"/>
</dbReference>
<keyword evidence="2" id="KW-1185">Reference proteome</keyword>
<dbReference type="EMBL" id="CM042891">
    <property type="protein sequence ID" value="KAI4303940.1"/>
    <property type="molecule type" value="Genomic_DNA"/>
</dbReference>
<evidence type="ECO:0000313" key="2">
    <source>
        <dbReference type="Proteomes" id="UP001057402"/>
    </source>
</evidence>
<gene>
    <name evidence="1" type="ORF">MLD38_039517</name>
</gene>
<name>A0ACB9L2A9_9MYRT</name>
<organism evidence="1 2">
    <name type="scientific">Melastoma candidum</name>
    <dbReference type="NCBI Taxonomy" id="119954"/>
    <lineage>
        <taxon>Eukaryota</taxon>
        <taxon>Viridiplantae</taxon>
        <taxon>Streptophyta</taxon>
        <taxon>Embryophyta</taxon>
        <taxon>Tracheophyta</taxon>
        <taxon>Spermatophyta</taxon>
        <taxon>Magnoliopsida</taxon>
        <taxon>eudicotyledons</taxon>
        <taxon>Gunneridae</taxon>
        <taxon>Pentapetalae</taxon>
        <taxon>rosids</taxon>
        <taxon>malvids</taxon>
        <taxon>Myrtales</taxon>
        <taxon>Melastomataceae</taxon>
        <taxon>Melastomatoideae</taxon>
        <taxon>Melastomateae</taxon>
        <taxon>Melastoma</taxon>
    </lineage>
</organism>